<dbReference type="Pfam" id="PF22936">
    <property type="entry name" value="Pol_BBD"/>
    <property type="match status" value="1"/>
</dbReference>
<evidence type="ECO:0000313" key="25">
    <source>
        <dbReference type="EMBL" id="MBW0494582.1"/>
    </source>
</evidence>
<keyword evidence="5" id="KW-0548">Nucleotidyltransferase</keyword>
<keyword evidence="4" id="KW-0645">Protease</keyword>
<keyword evidence="19" id="KW-0233">DNA recombination</keyword>
<evidence type="ECO:0000256" key="3">
    <source>
        <dbReference type="ARBA" id="ARBA00022612"/>
    </source>
</evidence>
<dbReference type="GO" id="GO:0046872">
    <property type="term" value="F:metal ion binding"/>
    <property type="evidence" value="ECO:0007669"/>
    <property type="project" value="UniProtKB-KW"/>
</dbReference>
<dbReference type="GO" id="GO:0005634">
    <property type="term" value="C:nucleus"/>
    <property type="evidence" value="ECO:0007669"/>
    <property type="project" value="UniProtKB-ARBA"/>
</dbReference>
<evidence type="ECO:0000256" key="11">
    <source>
        <dbReference type="ARBA" id="ARBA00022801"/>
    </source>
</evidence>
<dbReference type="GO" id="GO:0015074">
    <property type="term" value="P:DNA integration"/>
    <property type="evidence" value="ECO:0007669"/>
    <property type="project" value="UniProtKB-KW"/>
</dbReference>
<dbReference type="PANTHER" id="PTHR42648:SF11">
    <property type="entry name" value="TRANSPOSON TY4-P GAG-POL POLYPROTEIN"/>
    <property type="match status" value="1"/>
</dbReference>
<reference evidence="25" key="1">
    <citation type="submission" date="2021-03" db="EMBL/GenBank/DDBJ databases">
        <title>Draft genome sequence of rust myrtle Austropuccinia psidii MF-1, a brazilian biotype.</title>
        <authorList>
            <person name="Quecine M.C."/>
            <person name="Pachon D.M.R."/>
            <person name="Bonatelli M.L."/>
            <person name="Correr F.H."/>
            <person name="Franceschini L.M."/>
            <person name="Leite T.F."/>
            <person name="Margarido G.R.A."/>
            <person name="Almeida C.A."/>
            <person name="Ferrarezi J.A."/>
            <person name="Labate C.A."/>
        </authorList>
    </citation>
    <scope>NUCLEOTIDE SEQUENCE</scope>
    <source>
        <strain evidence="25">MF-1</strain>
    </source>
</reference>
<dbReference type="PANTHER" id="PTHR42648">
    <property type="entry name" value="TRANSPOSASE, PUTATIVE-RELATED"/>
    <property type="match status" value="1"/>
</dbReference>
<feature type="region of interest" description="Disordered" evidence="23">
    <location>
        <begin position="386"/>
        <end position="452"/>
    </location>
</feature>
<dbReference type="InterPro" id="IPR043502">
    <property type="entry name" value="DNA/RNA_pol_sf"/>
</dbReference>
<evidence type="ECO:0000256" key="20">
    <source>
        <dbReference type="ARBA" id="ARBA00023268"/>
    </source>
</evidence>
<dbReference type="InterPro" id="IPR036397">
    <property type="entry name" value="RNaseH_sf"/>
</dbReference>
<accession>A0A9Q3D6B1</accession>
<evidence type="ECO:0000256" key="17">
    <source>
        <dbReference type="ARBA" id="ARBA00022932"/>
    </source>
</evidence>
<evidence type="ECO:0000256" key="9">
    <source>
        <dbReference type="ARBA" id="ARBA00022750"/>
    </source>
</evidence>
<keyword evidence="2" id="KW-0815">Transposition</keyword>
<evidence type="ECO:0000256" key="2">
    <source>
        <dbReference type="ARBA" id="ARBA00022578"/>
    </source>
</evidence>
<evidence type="ECO:0000256" key="5">
    <source>
        <dbReference type="ARBA" id="ARBA00022695"/>
    </source>
</evidence>
<keyword evidence="17" id="KW-0808">Transferase</keyword>
<sequence>MLEPTYPTTDQIVVDCGATHHMFNNIKFFTDHPRSISSEVATGDSQSQLRAIGIGKVTLKCNDKIVKLENCLLVPSLKCNLISMMELFKNQLTVHRQNNTFSLISNNELLLTGEIINRLMYINYNLPSPLLTTSEKHHWHNRLGHPGPAVLKYLGLFNEETSCLICETNKAHRLPFNHHFDPAPNPMDLIHIDLVGPITPPSLSGFKYLLTIVDQSTSFKIIKFLKKKSESFDQFVIAKNLMENQQNKKMKKLTSDRGGEFVNEKFKRLSEECGFIHILSPPDTPEHNGYAERCNRTILEKARCLMGMANLPNEYWAEAINTSVFLSNLSPTASRKNNSPYQLADLKVTVTRNAIFNENIFPYVNGGRSKTPWNVKEVFDQPTNDLHLSLSETNSPTTENDNSLTNIMPQTDDNMNSPNESPPEQTDSFDDESMIENTCQPMPPIDGQQTNRADRTPRLKVIGPRHPTIITSDVDPIHILPYSRRPASYLTKSEETPSTYHGALKSDNKSEWMKAIEKELSTMDKMDVWDIIDLKKEYKLVGTTWVFKLKRNHLNQIIERKACLCAQGFTQTPGIDFNNTYAPTGRLNSLRALIAHAFINKLDFHQVDVKSAFLNAPLTEVVYLSIPQGLNIDRHQFCLRLKKAIYGLKQAPLAWYTRLKFWLQSVRFMTCKLDPCIFHRKDPEDLWIYVHVDDFALFRKNLHIFKKEIHDEFDIKDMGPADLLLGIKINQQEKSITLDQHHFIEALLDSYGMQDFKAVSTPLVPNKHLGPATEDKRNAFDSVQVNFRSAVGSINYLSTATRPDLSFAVSSLSQYLEKPGIQHWKEFLHVLRYLQSTREVGLCYSRIGRPGLVAFSDADWGNCRVTRRSTSGFLAQLHGCLIFWKMRKQPSVSISTAKAEYKSLCDLTSELLWFRQWCQEACIFQFDAAITIWEDNQSCINTANGSCNLNNKRMKHVDIQLHFVKEAIEADLIRLQYASTANMLADFLTKSVPKPTLQRALTELGVCRLGVRGDVEKQKPQ</sequence>
<evidence type="ECO:0000256" key="8">
    <source>
        <dbReference type="ARBA" id="ARBA00022741"/>
    </source>
</evidence>
<evidence type="ECO:0000256" key="16">
    <source>
        <dbReference type="ARBA" id="ARBA00022918"/>
    </source>
</evidence>
<keyword evidence="14" id="KW-0694">RNA-binding</keyword>
<comment type="catalytic activity">
    <reaction evidence="22">
        <text>DNA(n) + a 2'-deoxyribonucleoside 5'-triphosphate = DNA(n+1) + diphosphate</text>
        <dbReference type="Rhea" id="RHEA:22508"/>
        <dbReference type="Rhea" id="RHEA-COMP:17339"/>
        <dbReference type="Rhea" id="RHEA-COMP:17340"/>
        <dbReference type="ChEBI" id="CHEBI:33019"/>
        <dbReference type="ChEBI" id="CHEBI:61560"/>
        <dbReference type="ChEBI" id="CHEBI:173112"/>
        <dbReference type="EC" id="2.7.7.7"/>
    </reaction>
</comment>
<keyword evidence="13" id="KW-0460">Magnesium</keyword>
<dbReference type="SUPFAM" id="SSF53098">
    <property type="entry name" value="Ribonuclease H-like"/>
    <property type="match status" value="1"/>
</dbReference>
<dbReference type="InterPro" id="IPR013103">
    <property type="entry name" value="RVT_2"/>
</dbReference>
<dbReference type="InterPro" id="IPR054722">
    <property type="entry name" value="PolX-like_BBD"/>
</dbReference>
<evidence type="ECO:0000259" key="24">
    <source>
        <dbReference type="PROSITE" id="PS50994"/>
    </source>
</evidence>
<name>A0A9Q3D6B1_9BASI</name>
<evidence type="ECO:0000256" key="19">
    <source>
        <dbReference type="ARBA" id="ARBA00023172"/>
    </source>
</evidence>
<dbReference type="Proteomes" id="UP000765509">
    <property type="component" value="Unassembled WGS sequence"/>
</dbReference>
<keyword evidence="6" id="KW-0540">Nuclease</keyword>
<evidence type="ECO:0000256" key="21">
    <source>
        <dbReference type="ARBA" id="ARBA00048173"/>
    </source>
</evidence>
<dbReference type="CDD" id="cd09272">
    <property type="entry name" value="RNase_HI_RT_Ty1"/>
    <property type="match status" value="1"/>
</dbReference>
<dbReference type="GO" id="GO:0006310">
    <property type="term" value="P:DNA recombination"/>
    <property type="evidence" value="ECO:0007669"/>
    <property type="project" value="UniProtKB-KW"/>
</dbReference>
<dbReference type="GO" id="GO:0003964">
    <property type="term" value="F:RNA-directed DNA polymerase activity"/>
    <property type="evidence" value="ECO:0007669"/>
    <property type="project" value="UniProtKB-KW"/>
</dbReference>
<dbReference type="InterPro" id="IPR012337">
    <property type="entry name" value="RNaseH-like_sf"/>
</dbReference>
<evidence type="ECO:0000256" key="1">
    <source>
        <dbReference type="ARBA" id="ARBA00002180"/>
    </source>
</evidence>
<dbReference type="GO" id="GO:0003723">
    <property type="term" value="F:RNA binding"/>
    <property type="evidence" value="ECO:0007669"/>
    <property type="project" value="UniProtKB-KW"/>
</dbReference>
<evidence type="ECO:0000256" key="6">
    <source>
        <dbReference type="ARBA" id="ARBA00022722"/>
    </source>
</evidence>
<dbReference type="InterPro" id="IPR001584">
    <property type="entry name" value="Integrase_cat-core"/>
</dbReference>
<dbReference type="GO" id="GO:0005524">
    <property type="term" value="F:ATP binding"/>
    <property type="evidence" value="ECO:0007669"/>
    <property type="project" value="UniProtKB-KW"/>
</dbReference>
<evidence type="ECO:0000256" key="22">
    <source>
        <dbReference type="ARBA" id="ARBA00049244"/>
    </source>
</evidence>
<evidence type="ECO:0000256" key="23">
    <source>
        <dbReference type="SAM" id="MobiDB-lite"/>
    </source>
</evidence>
<keyword evidence="3" id="KW-1188">Viral release from host cell</keyword>
<evidence type="ECO:0000256" key="13">
    <source>
        <dbReference type="ARBA" id="ARBA00022842"/>
    </source>
</evidence>
<evidence type="ECO:0000256" key="18">
    <source>
        <dbReference type="ARBA" id="ARBA00023113"/>
    </source>
</evidence>
<evidence type="ECO:0000256" key="10">
    <source>
        <dbReference type="ARBA" id="ARBA00022759"/>
    </source>
</evidence>
<dbReference type="GO" id="GO:0006508">
    <property type="term" value="P:proteolysis"/>
    <property type="evidence" value="ECO:0007669"/>
    <property type="project" value="UniProtKB-KW"/>
</dbReference>
<dbReference type="GO" id="GO:0004190">
    <property type="term" value="F:aspartic-type endopeptidase activity"/>
    <property type="evidence" value="ECO:0007669"/>
    <property type="project" value="UniProtKB-KW"/>
</dbReference>
<keyword evidence="11" id="KW-0378">Hydrolase</keyword>
<dbReference type="SUPFAM" id="SSF56672">
    <property type="entry name" value="DNA/RNA polymerases"/>
    <property type="match status" value="1"/>
</dbReference>
<dbReference type="GO" id="GO:0032196">
    <property type="term" value="P:transposition"/>
    <property type="evidence" value="ECO:0007669"/>
    <property type="project" value="UniProtKB-KW"/>
</dbReference>
<dbReference type="EMBL" id="AVOT02012647">
    <property type="protein sequence ID" value="MBW0494582.1"/>
    <property type="molecule type" value="Genomic_DNA"/>
</dbReference>
<comment type="catalytic activity">
    <reaction evidence="21">
        <text>DNA(n) + a 2'-deoxyribonucleoside 5'-triphosphate = DNA(n+1) + diphosphate</text>
        <dbReference type="Rhea" id="RHEA:22508"/>
        <dbReference type="Rhea" id="RHEA-COMP:17339"/>
        <dbReference type="Rhea" id="RHEA-COMP:17340"/>
        <dbReference type="ChEBI" id="CHEBI:33019"/>
        <dbReference type="ChEBI" id="CHEBI:61560"/>
        <dbReference type="ChEBI" id="CHEBI:173112"/>
        <dbReference type="EC" id="2.7.7.49"/>
    </reaction>
</comment>
<dbReference type="Gene3D" id="3.30.420.10">
    <property type="entry name" value="Ribonuclease H-like superfamily/Ribonuclease H"/>
    <property type="match status" value="1"/>
</dbReference>
<evidence type="ECO:0000256" key="12">
    <source>
        <dbReference type="ARBA" id="ARBA00022840"/>
    </source>
</evidence>
<keyword evidence="10" id="KW-0255">Endonuclease</keyword>
<keyword evidence="12" id="KW-0067">ATP-binding</keyword>
<evidence type="ECO:0000256" key="4">
    <source>
        <dbReference type="ARBA" id="ARBA00022670"/>
    </source>
</evidence>
<proteinExistence type="predicted"/>
<feature type="domain" description="Integrase catalytic" evidence="24">
    <location>
        <begin position="182"/>
        <end position="348"/>
    </location>
</feature>
<dbReference type="GO" id="GO:0004519">
    <property type="term" value="F:endonuclease activity"/>
    <property type="evidence" value="ECO:0007669"/>
    <property type="project" value="UniProtKB-KW"/>
</dbReference>
<keyword evidence="26" id="KW-1185">Reference proteome</keyword>
<evidence type="ECO:0000256" key="14">
    <source>
        <dbReference type="ARBA" id="ARBA00022884"/>
    </source>
</evidence>
<keyword evidence="16" id="KW-0695">RNA-directed DNA polymerase</keyword>
<feature type="compositionally biased region" description="Polar residues" evidence="23">
    <location>
        <begin position="386"/>
        <end position="426"/>
    </location>
</feature>
<keyword evidence="9" id="KW-0064">Aspartyl protease</keyword>
<organism evidence="25 26">
    <name type="scientific">Austropuccinia psidii MF-1</name>
    <dbReference type="NCBI Taxonomy" id="1389203"/>
    <lineage>
        <taxon>Eukaryota</taxon>
        <taxon>Fungi</taxon>
        <taxon>Dikarya</taxon>
        <taxon>Basidiomycota</taxon>
        <taxon>Pucciniomycotina</taxon>
        <taxon>Pucciniomycetes</taxon>
        <taxon>Pucciniales</taxon>
        <taxon>Sphaerophragmiaceae</taxon>
        <taxon>Austropuccinia</taxon>
    </lineage>
</organism>
<dbReference type="AlphaFoldDB" id="A0A9Q3D6B1"/>
<dbReference type="Pfam" id="PF07727">
    <property type="entry name" value="RVT_2"/>
    <property type="match status" value="1"/>
</dbReference>
<evidence type="ECO:0000256" key="15">
    <source>
        <dbReference type="ARBA" id="ARBA00022908"/>
    </source>
</evidence>
<comment type="function">
    <text evidence="1">The aspartyl protease (PR) mediates the proteolytic cleavages of the Gag and Gag-Pol polyproteins after assembly of the VLP.</text>
</comment>
<keyword evidence="8" id="KW-0547">Nucleotide-binding</keyword>
<protein>
    <recommendedName>
        <fullName evidence="24">Integrase catalytic domain-containing protein</fullName>
    </recommendedName>
</protein>
<evidence type="ECO:0000313" key="26">
    <source>
        <dbReference type="Proteomes" id="UP000765509"/>
    </source>
</evidence>
<evidence type="ECO:0000256" key="7">
    <source>
        <dbReference type="ARBA" id="ARBA00022723"/>
    </source>
</evidence>
<dbReference type="GO" id="GO:0003887">
    <property type="term" value="F:DNA-directed DNA polymerase activity"/>
    <property type="evidence" value="ECO:0007669"/>
    <property type="project" value="UniProtKB-KW"/>
</dbReference>
<dbReference type="InterPro" id="IPR039537">
    <property type="entry name" value="Retrotran_Ty1/copia-like"/>
</dbReference>
<comment type="caution">
    <text evidence="25">The sequence shown here is derived from an EMBL/GenBank/DDBJ whole genome shotgun (WGS) entry which is preliminary data.</text>
</comment>
<dbReference type="PROSITE" id="PS50994">
    <property type="entry name" value="INTEGRASE"/>
    <property type="match status" value="1"/>
</dbReference>
<keyword evidence="17" id="KW-0239">DNA-directed DNA polymerase</keyword>
<keyword evidence="20" id="KW-0511">Multifunctional enzyme</keyword>
<keyword evidence="18" id="KW-0917">Virion maturation</keyword>
<keyword evidence="15" id="KW-0229">DNA integration</keyword>
<gene>
    <name evidence="25" type="ORF">O181_034297</name>
</gene>
<keyword evidence="7" id="KW-0479">Metal-binding</keyword>